<proteinExistence type="inferred from homology"/>
<dbReference type="GO" id="GO:0005783">
    <property type="term" value="C:endoplasmic reticulum"/>
    <property type="evidence" value="ECO:0007669"/>
    <property type="project" value="TreeGrafter"/>
</dbReference>
<comment type="subcellular location">
    <subcellularLocation>
        <location evidence="1">Membrane</location>
        <topology evidence="1">Multi-pass membrane protein</topology>
    </subcellularLocation>
</comment>
<dbReference type="GO" id="GO:0005794">
    <property type="term" value="C:Golgi apparatus"/>
    <property type="evidence" value="ECO:0007669"/>
    <property type="project" value="TreeGrafter"/>
</dbReference>
<keyword evidence="5 6" id="KW-0472">Membrane</keyword>
<evidence type="ECO:0000256" key="1">
    <source>
        <dbReference type="ARBA" id="ARBA00004141"/>
    </source>
</evidence>
<dbReference type="GO" id="GO:0005886">
    <property type="term" value="C:plasma membrane"/>
    <property type="evidence" value="ECO:0007669"/>
    <property type="project" value="TreeGrafter"/>
</dbReference>
<sequence>MSNSGAADGDQKSRRPAASPFNQQQLASFSPIFTPRTITGIYLTVAVFFILLGSGLYAVNGNAQDYEFQYDGNGADSTDCEITTANEGKNCTISFTLTKDLPAPIYVYYELHNFYSNHRKYVQSFSQDQLLGSQISDLSACTPLERNGDLTLSPCGLIANTLFNDIITVTSDQVMEETGIAWNTDLDKFEQPHGFVTTACAATDECASCLQAAYNSDDDYDGCGIATDASGTSYAYWYPDEDKIQYLYETFPDVISPLEGVKNEHFMVWMRVAGLRQFRKPYGKISQSLAKGTTVTFNVVNNFLVSSFGGSKSLVMSHVSDLGAPNVYWPQSFLVIGFLVLGLALVVILVQTCAPRPLGDVKMLFDS</sequence>
<accession>A0A836CGC5</accession>
<evidence type="ECO:0000313" key="9">
    <source>
        <dbReference type="EMBL" id="KAG5185530.1"/>
    </source>
</evidence>
<evidence type="ECO:0000256" key="4">
    <source>
        <dbReference type="ARBA" id="ARBA00022989"/>
    </source>
</evidence>
<dbReference type="EMBL" id="JAFCMP010000128">
    <property type="protein sequence ID" value="KAG5185530.1"/>
    <property type="molecule type" value="Genomic_DNA"/>
</dbReference>
<comment type="caution">
    <text evidence="9">The sequence shown here is derived from an EMBL/GenBank/DDBJ whole genome shotgun (WGS) entry which is preliminary data.</text>
</comment>
<dbReference type="Pfam" id="PF03381">
    <property type="entry name" value="CDC50"/>
    <property type="match status" value="1"/>
</dbReference>
<protein>
    <submittedName>
        <fullName evidence="9">CDC50/LEM3 family</fullName>
    </submittedName>
</protein>
<evidence type="ECO:0000256" key="8">
    <source>
        <dbReference type="SAM" id="Phobius"/>
    </source>
</evidence>
<evidence type="ECO:0000256" key="2">
    <source>
        <dbReference type="ARBA" id="ARBA00009457"/>
    </source>
</evidence>
<keyword evidence="3 8" id="KW-0812">Transmembrane</keyword>
<dbReference type="InterPro" id="IPR005045">
    <property type="entry name" value="CDC50/LEM3_fam"/>
</dbReference>
<dbReference type="Proteomes" id="UP000664859">
    <property type="component" value="Unassembled WGS sequence"/>
</dbReference>
<feature type="transmembrane region" description="Helical" evidence="8">
    <location>
        <begin position="328"/>
        <end position="350"/>
    </location>
</feature>
<keyword evidence="4 8" id="KW-1133">Transmembrane helix</keyword>
<dbReference type="OrthoDB" id="340608at2759"/>
<dbReference type="PIRSF" id="PIRSF015840">
    <property type="entry name" value="DUF284_TM_euk"/>
    <property type="match status" value="1"/>
</dbReference>
<reference evidence="9" key="1">
    <citation type="submission" date="2021-02" db="EMBL/GenBank/DDBJ databases">
        <title>First Annotated Genome of the Yellow-green Alga Tribonema minus.</title>
        <authorList>
            <person name="Mahan K.M."/>
        </authorList>
    </citation>
    <scope>NUCLEOTIDE SEQUENCE</scope>
    <source>
        <strain evidence="9">UTEX B ZZ1240</strain>
    </source>
</reference>
<dbReference type="PANTHER" id="PTHR10926:SF0">
    <property type="entry name" value="CDC50, ISOFORM A"/>
    <property type="match status" value="1"/>
</dbReference>
<feature type="region of interest" description="Disordered" evidence="7">
    <location>
        <begin position="1"/>
        <end position="20"/>
    </location>
</feature>
<name>A0A836CGC5_9STRA</name>
<gene>
    <name evidence="9" type="ORF">JKP88DRAFT_207808</name>
</gene>
<dbReference type="PANTHER" id="PTHR10926">
    <property type="entry name" value="CELL CYCLE CONTROL PROTEIN 50"/>
    <property type="match status" value="1"/>
</dbReference>
<evidence type="ECO:0000313" key="10">
    <source>
        <dbReference type="Proteomes" id="UP000664859"/>
    </source>
</evidence>
<comment type="similarity">
    <text evidence="2 6">Belongs to the CDC50/LEM3 family.</text>
</comment>
<evidence type="ECO:0000256" key="3">
    <source>
        <dbReference type="ARBA" id="ARBA00022692"/>
    </source>
</evidence>
<keyword evidence="10" id="KW-1185">Reference proteome</keyword>
<evidence type="ECO:0000256" key="6">
    <source>
        <dbReference type="PIRNR" id="PIRNR015840"/>
    </source>
</evidence>
<organism evidence="9 10">
    <name type="scientific">Tribonema minus</name>
    <dbReference type="NCBI Taxonomy" id="303371"/>
    <lineage>
        <taxon>Eukaryota</taxon>
        <taxon>Sar</taxon>
        <taxon>Stramenopiles</taxon>
        <taxon>Ochrophyta</taxon>
        <taxon>PX clade</taxon>
        <taxon>Xanthophyceae</taxon>
        <taxon>Tribonematales</taxon>
        <taxon>Tribonemataceae</taxon>
        <taxon>Tribonema</taxon>
    </lineage>
</organism>
<evidence type="ECO:0000256" key="5">
    <source>
        <dbReference type="ARBA" id="ARBA00023136"/>
    </source>
</evidence>
<evidence type="ECO:0000256" key="7">
    <source>
        <dbReference type="SAM" id="MobiDB-lite"/>
    </source>
</evidence>
<dbReference type="AlphaFoldDB" id="A0A836CGC5"/>
<feature type="transmembrane region" description="Helical" evidence="8">
    <location>
        <begin position="40"/>
        <end position="59"/>
    </location>
</feature>